<evidence type="ECO:0000313" key="2">
    <source>
        <dbReference type="Proteomes" id="UP000194141"/>
    </source>
</evidence>
<dbReference type="Pfam" id="PF18306">
    <property type="entry name" value="LDcluster4"/>
    <property type="match status" value="1"/>
</dbReference>
<dbReference type="PANTHER" id="PTHR43393:SF3">
    <property type="entry name" value="LYSINE DECARBOXYLASE-LIKE PROTEIN"/>
    <property type="match status" value="1"/>
</dbReference>
<protein>
    <recommendedName>
        <fullName evidence="3">TIGR00725 family protein</fullName>
    </recommendedName>
</protein>
<accession>A0A1X4XYJ8</accession>
<dbReference type="NCBIfam" id="TIGR00725">
    <property type="entry name" value="TIGR00725 family protein"/>
    <property type="match status" value="1"/>
</dbReference>
<reference evidence="1 2" key="1">
    <citation type="journal article" date="2017" name="Front. Microbiol.">
        <title>Genome Sequence of Desulfurella amilsii Strain TR1 and Comparative Genomics of Desulfurellaceae Family.</title>
        <authorList>
            <person name="Florentino A.P."/>
            <person name="Stams A.J."/>
            <person name="Sanchez-Andrea I."/>
        </authorList>
    </citation>
    <scope>NUCLEOTIDE SEQUENCE [LARGE SCALE GENOMIC DNA]</scope>
    <source>
        <strain evidence="1 2">TR1</strain>
    </source>
</reference>
<name>A0A1X4XYJ8_9BACT</name>
<dbReference type="SUPFAM" id="SSF102405">
    <property type="entry name" value="MCP/YpsA-like"/>
    <property type="match status" value="1"/>
</dbReference>
<dbReference type="InterPro" id="IPR005268">
    <property type="entry name" value="CHP00725"/>
</dbReference>
<dbReference type="InterPro" id="IPR052341">
    <property type="entry name" value="LOG_family_nucleotidases"/>
</dbReference>
<keyword evidence="2" id="KW-1185">Reference proteome</keyword>
<evidence type="ECO:0008006" key="3">
    <source>
        <dbReference type="Google" id="ProtNLM"/>
    </source>
</evidence>
<dbReference type="Gene3D" id="3.40.50.450">
    <property type="match status" value="1"/>
</dbReference>
<dbReference type="GO" id="GO:0005829">
    <property type="term" value="C:cytosol"/>
    <property type="evidence" value="ECO:0007669"/>
    <property type="project" value="TreeGrafter"/>
</dbReference>
<evidence type="ECO:0000313" key="1">
    <source>
        <dbReference type="EMBL" id="OSS42608.1"/>
    </source>
</evidence>
<dbReference type="Proteomes" id="UP000194141">
    <property type="component" value="Unassembled WGS sequence"/>
</dbReference>
<dbReference type="STRING" id="1562698.DESAMIL20_492"/>
<dbReference type="RefSeq" id="WP_086033238.1">
    <property type="nucleotide sequence ID" value="NZ_MDSU01000011.1"/>
</dbReference>
<dbReference type="AlphaFoldDB" id="A0A1X4XYJ8"/>
<proteinExistence type="predicted"/>
<organism evidence="1 2">
    <name type="scientific">Desulfurella amilsii</name>
    <dbReference type="NCBI Taxonomy" id="1562698"/>
    <lineage>
        <taxon>Bacteria</taxon>
        <taxon>Pseudomonadati</taxon>
        <taxon>Campylobacterota</taxon>
        <taxon>Desulfurellia</taxon>
        <taxon>Desulfurellales</taxon>
        <taxon>Desulfurellaceae</taxon>
        <taxon>Desulfurella</taxon>
    </lineage>
</organism>
<comment type="caution">
    <text evidence="1">The sequence shown here is derived from an EMBL/GenBank/DDBJ whole genome shotgun (WGS) entry which is preliminary data.</text>
</comment>
<dbReference type="EMBL" id="MDSU01000011">
    <property type="protein sequence ID" value="OSS42608.1"/>
    <property type="molecule type" value="Genomic_DNA"/>
</dbReference>
<dbReference type="InterPro" id="IPR041164">
    <property type="entry name" value="LDcluster4"/>
</dbReference>
<gene>
    <name evidence="1" type="ORF">DESAMIL20_492</name>
</gene>
<dbReference type="PANTHER" id="PTHR43393">
    <property type="entry name" value="CYTOKININ RIBOSIDE 5'-MONOPHOSPHATE PHOSPHORIBOHYDROLASE"/>
    <property type="match status" value="1"/>
</dbReference>
<dbReference type="OrthoDB" id="9794039at2"/>
<sequence>MYLIGVIGSQKATEKAKKIAYEVGKLIALNNFVLVCGGLEGVMEAASKGAFEHGGLTVGILPDKNKQNANPYIKIPIASGMGYARNFCIVQSVDCLIAIEGSFGTLNEISAALNLQKTVIGLECSWNIENMKFAKDPQEAVELAKKFTLS</sequence>